<feature type="region of interest" description="Disordered" evidence="1">
    <location>
        <begin position="239"/>
        <end position="294"/>
    </location>
</feature>
<proteinExistence type="predicted"/>
<feature type="region of interest" description="Disordered" evidence="1">
    <location>
        <begin position="1"/>
        <end position="215"/>
    </location>
</feature>
<organism evidence="2 3">
    <name type="scientific">Puccinia graminis f. sp. tritici</name>
    <dbReference type="NCBI Taxonomy" id="56615"/>
    <lineage>
        <taxon>Eukaryota</taxon>
        <taxon>Fungi</taxon>
        <taxon>Dikarya</taxon>
        <taxon>Basidiomycota</taxon>
        <taxon>Pucciniomycotina</taxon>
        <taxon>Pucciniomycetes</taxon>
        <taxon>Pucciniales</taxon>
        <taxon>Pucciniaceae</taxon>
        <taxon>Puccinia</taxon>
    </lineage>
</organism>
<feature type="region of interest" description="Disordered" evidence="1">
    <location>
        <begin position="720"/>
        <end position="745"/>
    </location>
</feature>
<feature type="compositionally biased region" description="Acidic residues" evidence="1">
    <location>
        <begin position="126"/>
        <end position="140"/>
    </location>
</feature>
<evidence type="ECO:0000313" key="2">
    <source>
        <dbReference type="EMBL" id="KAA1093173.1"/>
    </source>
</evidence>
<feature type="region of interest" description="Disordered" evidence="1">
    <location>
        <begin position="813"/>
        <end position="843"/>
    </location>
</feature>
<feature type="compositionally biased region" description="Basic residues" evidence="1">
    <location>
        <begin position="72"/>
        <end position="81"/>
    </location>
</feature>
<dbReference type="OrthoDB" id="2502962at2759"/>
<evidence type="ECO:0000256" key="1">
    <source>
        <dbReference type="SAM" id="MobiDB-lite"/>
    </source>
</evidence>
<accession>A0A5B0NW47</accession>
<dbReference type="EMBL" id="VSWC01000080">
    <property type="protein sequence ID" value="KAA1093173.1"/>
    <property type="molecule type" value="Genomic_DNA"/>
</dbReference>
<feature type="compositionally biased region" description="Low complexity" evidence="1">
    <location>
        <begin position="87"/>
        <end position="114"/>
    </location>
</feature>
<reference evidence="2 3" key="1">
    <citation type="submission" date="2019-05" db="EMBL/GenBank/DDBJ databases">
        <title>Emergence of the Ug99 lineage of the wheat stem rust pathogen through somatic hybridization.</title>
        <authorList>
            <person name="Li F."/>
            <person name="Upadhyaya N.M."/>
            <person name="Sperschneider J."/>
            <person name="Matny O."/>
            <person name="Nguyen-Phuc H."/>
            <person name="Mago R."/>
            <person name="Raley C."/>
            <person name="Miller M.E."/>
            <person name="Silverstein K.A.T."/>
            <person name="Henningsen E."/>
            <person name="Hirsch C.D."/>
            <person name="Visser B."/>
            <person name="Pretorius Z.A."/>
            <person name="Steffenson B.J."/>
            <person name="Schwessinger B."/>
            <person name="Dodds P.N."/>
            <person name="Figueroa M."/>
        </authorList>
    </citation>
    <scope>NUCLEOTIDE SEQUENCE [LARGE SCALE GENOMIC DNA]</scope>
    <source>
        <strain evidence="2">21-0</strain>
    </source>
</reference>
<feature type="compositionally biased region" description="Polar residues" evidence="1">
    <location>
        <begin position="15"/>
        <end position="29"/>
    </location>
</feature>
<gene>
    <name evidence="2" type="ORF">PGT21_027678</name>
</gene>
<keyword evidence="3" id="KW-1185">Reference proteome</keyword>
<protein>
    <submittedName>
        <fullName evidence="2">Uncharacterized protein</fullName>
    </submittedName>
</protein>
<dbReference type="AlphaFoldDB" id="A0A5B0NW47"/>
<name>A0A5B0NW47_PUCGR</name>
<feature type="compositionally biased region" description="Low complexity" evidence="1">
    <location>
        <begin position="172"/>
        <end position="183"/>
    </location>
</feature>
<dbReference type="PANTHER" id="PTHR24216">
    <property type="entry name" value="PAXILLIN-RELATED"/>
    <property type="match status" value="1"/>
</dbReference>
<dbReference type="Proteomes" id="UP000324748">
    <property type="component" value="Unassembled WGS sequence"/>
</dbReference>
<evidence type="ECO:0000313" key="3">
    <source>
        <dbReference type="Proteomes" id="UP000324748"/>
    </source>
</evidence>
<feature type="compositionally biased region" description="Pro residues" evidence="1">
    <location>
        <begin position="813"/>
        <end position="826"/>
    </location>
</feature>
<comment type="caution">
    <text evidence="2">The sequence shown here is derived from an EMBL/GenBank/DDBJ whole genome shotgun (WGS) entry which is preliminary data.</text>
</comment>
<feature type="compositionally biased region" description="Low complexity" evidence="1">
    <location>
        <begin position="31"/>
        <end position="66"/>
    </location>
</feature>
<feature type="compositionally biased region" description="Low complexity" evidence="1">
    <location>
        <begin position="190"/>
        <end position="209"/>
    </location>
</feature>
<sequence length="923" mass="102303">MVKPKRTIKDHFKPITTTQQQNDNKNKPSATEPKTTATRRTTTRVTTSKTSPPRTTTLKTSPKRTSISTLPKTRKTIKKNHTPSPHSSSSLSSLSSLDDNPTPTKRTTKTRPPTIQNNKNDHHIEIDDDDDDDDDDDELPDHDFALPTKRKTIQTKPQKPDPKTNTPHQKSPSRSSPSSSLNPARRRSSRLVTSTSKPSPSISIGSGSKTMIKLNKPAGPAKFSLEDILKDRRIRSEKQANLKRTREALGVSQDNEQTPDELLASNDPLLTPQKKSKTNSSHHDSKTVNGLDSICAQDPSTPPKAMIMLSDRTADLIISPSKAILLDEKDIDRFQSALDTQSTAHKPKIHKILRDDLVSGKLSGLNRGLNYRQLFHPNLLNPESTANPPPPSLPRIDYCGLEGVSKDPEVIEFVQELIDNLEYSIRHPDALPIDLTRVIPESLTNGTLEDESGTMIMTHKTIFGMLFRPLINPEYPAPVARKAVVLIEALLATLSATPSLNRLHEFWLGTLQDGLCQLGLLPHLVFFGNYPHQGPARLESSNPSFAFTLTTATERIRLVLKLFTVLSSASYLNDRGRIWALTIALRVGVEPTSSSLRADVMEVISHVITTVYHGSSGEQSTKETKISLLVETLKVAIDLHTWTNQLDLVRLFPAHLPFRKALVIGVVNLAVGHLDAPPPVQEEGLYKMARWLAHITNRFTTDPPTREIFNTLKERSRRPYEPAPLASTVTDPKSQEDDPMGATQDSTMSSLIEIESTKKPIKEEKFRPAFAGYLGSEDAINEAQFSALVLLFQTLTMGLWDFLIDPKNLPMSKPPAAPPSSNPTPPASFSSAPLPPADPSSSSFEAKLTGNVWITLVHQALESLDHSIKSCTSPHHQADRIKLKNIIFRLATALDFLNRESFLIAKGMDFKGQFKLDRFLKKS</sequence>